<keyword evidence="1" id="KW-0030">Aminoacyl-tRNA synthetase</keyword>
<proteinExistence type="predicted"/>
<keyword evidence="1" id="KW-0436">Ligase</keyword>
<evidence type="ECO:0000313" key="1">
    <source>
        <dbReference type="EMBL" id="KPQ43215.1"/>
    </source>
</evidence>
<organism evidence="1 2">
    <name type="scientific">Candidatus Methanoperedens nitratireducens</name>
    <dbReference type="NCBI Taxonomy" id="1392998"/>
    <lineage>
        <taxon>Archaea</taxon>
        <taxon>Methanobacteriati</taxon>
        <taxon>Methanobacteriota</taxon>
        <taxon>Stenosarchaea group</taxon>
        <taxon>Methanomicrobia</taxon>
        <taxon>Methanosarcinales</taxon>
        <taxon>ANME-2 cluster</taxon>
        <taxon>Candidatus Methanoperedentaceae</taxon>
        <taxon>Candidatus Methanoperedens</taxon>
    </lineage>
</organism>
<dbReference type="AlphaFoldDB" id="A0A0P7ZHM0"/>
<dbReference type="EMBL" id="LKCM01000169">
    <property type="protein sequence ID" value="KPQ43215.1"/>
    <property type="molecule type" value="Genomic_DNA"/>
</dbReference>
<name>A0A0P7ZHM0_9EURY</name>
<sequence length="86" mass="9484">MTLTINLTNNEKRVLLALSKKDRFSPEDLAAASELSTEASMQSAFMLAEKGLCEIKETVTTTYKPYKRRGTVCTNFASGAPGHEIR</sequence>
<evidence type="ECO:0000313" key="2">
    <source>
        <dbReference type="Proteomes" id="UP000050360"/>
    </source>
</evidence>
<dbReference type="InterPro" id="IPR036388">
    <property type="entry name" value="WH-like_DNA-bd_sf"/>
</dbReference>
<dbReference type="EC" id="6.1.1.20" evidence="1"/>
<gene>
    <name evidence="1" type="ORF">MPEBLZ_02227</name>
</gene>
<reference evidence="1 2" key="1">
    <citation type="submission" date="2015-09" db="EMBL/GenBank/DDBJ databases">
        <title>A metagenomics-based metabolic model of nitrate-dependent anaerobic oxidation of methane by Methanoperedens-like archaea.</title>
        <authorList>
            <person name="Arshad A."/>
            <person name="Speth D.R."/>
            <person name="De Graaf R.M."/>
            <person name="Op Den Camp H.J."/>
            <person name="Jetten M.S."/>
            <person name="Welte C.U."/>
        </authorList>
    </citation>
    <scope>NUCLEOTIDE SEQUENCE [LARGE SCALE GENOMIC DNA]</scope>
</reference>
<protein>
    <submittedName>
        <fullName evidence="1">Phenylalanyl-tRNA synthetase, alpha subunit</fullName>
        <ecNumber evidence="1">6.1.1.20</ecNumber>
    </submittedName>
</protein>
<accession>A0A0P7ZHM0</accession>
<dbReference type="Gene3D" id="1.10.10.10">
    <property type="entry name" value="Winged helix-like DNA-binding domain superfamily/Winged helix DNA-binding domain"/>
    <property type="match status" value="1"/>
</dbReference>
<dbReference type="Proteomes" id="UP000050360">
    <property type="component" value="Unassembled WGS sequence"/>
</dbReference>
<comment type="caution">
    <text evidence="1">The sequence shown here is derived from an EMBL/GenBank/DDBJ whole genome shotgun (WGS) entry which is preliminary data.</text>
</comment>
<dbReference type="GO" id="GO:0004826">
    <property type="term" value="F:phenylalanine-tRNA ligase activity"/>
    <property type="evidence" value="ECO:0007669"/>
    <property type="project" value="UniProtKB-EC"/>
</dbReference>